<reference evidence="1" key="1">
    <citation type="submission" date="2014-09" db="EMBL/GenBank/DDBJ databases">
        <authorList>
            <person name="Magalhaes I.L.F."/>
            <person name="Oliveira U."/>
            <person name="Santos F.R."/>
            <person name="Vidigal T.H.D.A."/>
            <person name="Brescovit A.D."/>
            <person name="Santos A.J."/>
        </authorList>
    </citation>
    <scope>NUCLEOTIDE SEQUENCE</scope>
    <source>
        <tissue evidence="1">Shoot tissue taken approximately 20 cm above the soil surface</tissue>
    </source>
</reference>
<dbReference type="AlphaFoldDB" id="A0A0A8Z0B6"/>
<evidence type="ECO:0000313" key="1">
    <source>
        <dbReference type="EMBL" id="JAD32256.1"/>
    </source>
</evidence>
<accession>A0A0A8Z0B6</accession>
<protein>
    <submittedName>
        <fullName evidence="1">Uncharacterized protein</fullName>
    </submittedName>
</protein>
<name>A0A0A8Z0B6_ARUDO</name>
<sequence length="25" mass="3093">MLYFRNKLMLTELIKIPTMCITKKY</sequence>
<dbReference type="EMBL" id="GBRH01265639">
    <property type="protein sequence ID" value="JAD32256.1"/>
    <property type="molecule type" value="Transcribed_RNA"/>
</dbReference>
<proteinExistence type="predicted"/>
<organism evidence="1">
    <name type="scientific">Arundo donax</name>
    <name type="common">Giant reed</name>
    <name type="synonym">Donax arundinaceus</name>
    <dbReference type="NCBI Taxonomy" id="35708"/>
    <lineage>
        <taxon>Eukaryota</taxon>
        <taxon>Viridiplantae</taxon>
        <taxon>Streptophyta</taxon>
        <taxon>Embryophyta</taxon>
        <taxon>Tracheophyta</taxon>
        <taxon>Spermatophyta</taxon>
        <taxon>Magnoliopsida</taxon>
        <taxon>Liliopsida</taxon>
        <taxon>Poales</taxon>
        <taxon>Poaceae</taxon>
        <taxon>PACMAD clade</taxon>
        <taxon>Arundinoideae</taxon>
        <taxon>Arundineae</taxon>
        <taxon>Arundo</taxon>
    </lineage>
</organism>
<reference evidence="1" key="2">
    <citation type="journal article" date="2015" name="Data Brief">
        <title>Shoot transcriptome of the giant reed, Arundo donax.</title>
        <authorList>
            <person name="Barrero R.A."/>
            <person name="Guerrero F.D."/>
            <person name="Moolhuijzen P."/>
            <person name="Goolsby J.A."/>
            <person name="Tidwell J."/>
            <person name="Bellgard S.E."/>
            <person name="Bellgard M.I."/>
        </authorList>
    </citation>
    <scope>NUCLEOTIDE SEQUENCE</scope>
    <source>
        <tissue evidence="1">Shoot tissue taken approximately 20 cm above the soil surface</tissue>
    </source>
</reference>